<dbReference type="AlphaFoldDB" id="A0A7G7GD60"/>
<dbReference type="EMBL" id="CP055156">
    <property type="protein sequence ID" value="QNF35094.1"/>
    <property type="molecule type" value="Genomic_DNA"/>
</dbReference>
<dbReference type="RefSeq" id="WP_185271584.1">
    <property type="nucleotide sequence ID" value="NZ_CP055156.1"/>
</dbReference>
<dbReference type="Pfam" id="PF12867">
    <property type="entry name" value="DinB_2"/>
    <property type="match status" value="1"/>
</dbReference>
<dbReference type="KEGG" id="aswu:HUW51_21110"/>
<reference evidence="2 3" key="1">
    <citation type="journal article" date="2018" name="Int. J. Syst. Evol. Microbiol.">
        <title>Adhaeribacter swui sp. nov., isolated from wet mud.</title>
        <authorList>
            <person name="Kim D.U."/>
            <person name="Kim K.W."/>
            <person name="Kang M.S."/>
            <person name="Kim J.Y."/>
            <person name="Jang J.H."/>
            <person name="Kim M.K."/>
        </authorList>
    </citation>
    <scope>NUCLEOTIDE SEQUENCE [LARGE SCALE GENOMIC DNA]</scope>
    <source>
        <strain evidence="2 3">KCTC 52873</strain>
    </source>
</reference>
<accession>A0A7G7GD60</accession>
<dbReference type="InterPro" id="IPR034660">
    <property type="entry name" value="DinB/YfiT-like"/>
</dbReference>
<dbReference type="SUPFAM" id="SSF109854">
    <property type="entry name" value="DinB/YfiT-like putative metalloenzymes"/>
    <property type="match status" value="1"/>
</dbReference>
<evidence type="ECO:0000313" key="3">
    <source>
        <dbReference type="Proteomes" id="UP000515237"/>
    </source>
</evidence>
<dbReference type="InterPro" id="IPR024775">
    <property type="entry name" value="DinB-like"/>
</dbReference>
<name>A0A7G7GD60_9BACT</name>
<dbReference type="Gene3D" id="1.20.120.450">
    <property type="entry name" value="dinb family like domain"/>
    <property type="match status" value="1"/>
</dbReference>
<proteinExistence type="predicted"/>
<evidence type="ECO:0000259" key="1">
    <source>
        <dbReference type="Pfam" id="PF12867"/>
    </source>
</evidence>
<sequence>MGQKPQTLTFIPELTLNPMIAKAPLNEVAVFAQRYLVQIPEGDIIQRLQQQAAELKTILTNLPDEKLNYAYGPDKWSIKELFGHMVDTERILAYRALCIARGDQQTLPGFDENEYVNHAFFKEREFASLWQEYEWQRLSNITLFSSFNQQTLLREGMANNSPVTVRGLITIIAAHEFHHMQILKNRYLTE</sequence>
<dbReference type="Proteomes" id="UP000515237">
    <property type="component" value="Chromosome"/>
</dbReference>
<feature type="domain" description="DinB-like" evidence="1">
    <location>
        <begin position="48"/>
        <end position="182"/>
    </location>
</feature>
<keyword evidence="3" id="KW-1185">Reference proteome</keyword>
<protein>
    <submittedName>
        <fullName evidence="2">DinB family protein</fullName>
    </submittedName>
</protein>
<evidence type="ECO:0000313" key="2">
    <source>
        <dbReference type="EMBL" id="QNF35094.1"/>
    </source>
</evidence>
<gene>
    <name evidence="2" type="ORF">HUW51_21110</name>
</gene>
<organism evidence="2 3">
    <name type="scientific">Adhaeribacter swui</name>
    <dbReference type="NCBI Taxonomy" id="2086471"/>
    <lineage>
        <taxon>Bacteria</taxon>
        <taxon>Pseudomonadati</taxon>
        <taxon>Bacteroidota</taxon>
        <taxon>Cytophagia</taxon>
        <taxon>Cytophagales</taxon>
        <taxon>Hymenobacteraceae</taxon>
        <taxon>Adhaeribacter</taxon>
    </lineage>
</organism>